<dbReference type="Gramene" id="TraesCS3B02G549600.1">
    <property type="protein sequence ID" value="TraesCS3B02G549600.1.cds1"/>
    <property type="gene ID" value="TraesCS3B02G549600"/>
</dbReference>
<dbReference type="Proteomes" id="UP000019116">
    <property type="component" value="Chromosome 3B"/>
</dbReference>
<dbReference type="Gramene" id="TraesCLE_scaffold_128326_01G000100.1">
    <property type="protein sequence ID" value="TraesCLE_scaffold_128326_01G000100.1"/>
    <property type="gene ID" value="TraesCLE_scaffold_128326_01G000100"/>
</dbReference>
<dbReference type="OMA" id="HEDHANM"/>
<dbReference type="Pfam" id="PF00646">
    <property type="entry name" value="F-box"/>
    <property type="match status" value="1"/>
</dbReference>
<evidence type="ECO:0000259" key="1">
    <source>
        <dbReference type="Pfam" id="PF00646"/>
    </source>
</evidence>
<name>A0A3B6FXS4_WHEAT</name>
<dbReference type="Gramene" id="TraesCAD_scaffold_043801_01G000200.1">
    <property type="protein sequence ID" value="TraesCAD_scaffold_043801_01G000200.1"/>
    <property type="gene ID" value="TraesCAD_scaffold_043801_01G000200"/>
</dbReference>
<dbReference type="Gramene" id="TraesJUL3B03G01786680.1">
    <property type="protein sequence ID" value="TraesJUL3B03G01786680.1.CDS1"/>
    <property type="gene ID" value="TraesJUL3B03G01786680"/>
</dbReference>
<sequence length="398" mass="44259">MKRAASSLPLHDDLLLEIVTWLKDDMAALFRCAMVCKLWRRLVANPSFLRRCWPEDTSASITGFFTREQRPGQGVGAPCFVPAPGSAMGRGCHALTTFVQPTGQKLDHAEPLVSRHGLLLVRLPSHGSRVVHLAVCNLLVGECHVLPPLKCGKVDPLHLDWSGYAILSGVDSCSYNQQPPPSNDASSFKVVIIDLDYNLYTFASDKGSWSTASRCFGDEATSNYTAVYHGPAVVCRGTAHWLFYEGMMPGLCIVGMEAKTGHITLTRIPFEMDDMRYRPCLTLSTDGTLSLIYIEREDARVLIWEILDETTNCLCTRSIELQEPGKKLTQSISSLHMLGEKYGTMIAQGSSLCVYVVDLETETVEELLDWPNRHANRVDVVPLQMSWLTFFLSRLGSR</sequence>
<dbReference type="OrthoDB" id="603189at2759"/>
<dbReference type="Gramene" id="TraesSTA3B03G01760760.1">
    <property type="protein sequence ID" value="TraesSTA3B03G01760760.1.CDS1"/>
    <property type="gene ID" value="TraesSTA3B03G01760760"/>
</dbReference>
<proteinExistence type="predicted"/>
<dbReference type="Gramene" id="TraesLDM3B03G01769620.1">
    <property type="protein sequence ID" value="TraesLDM3B03G01769620.1.CDS1"/>
    <property type="gene ID" value="TraesLDM3B03G01769620"/>
</dbReference>
<feature type="domain" description="DUF7595" evidence="2">
    <location>
        <begin position="106"/>
        <end position="312"/>
    </location>
</feature>
<reference evidence="3" key="1">
    <citation type="submission" date="2018-08" db="EMBL/GenBank/DDBJ databases">
        <authorList>
            <person name="Rossello M."/>
        </authorList>
    </citation>
    <scope>NUCLEOTIDE SEQUENCE [LARGE SCALE GENOMIC DNA]</scope>
    <source>
        <strain evidence="3">cv. Chinese Spring</strain>
    </source>
</reference>
<dbReference type="InterPro" id="IPR001810">
    <property type="entry name" value="F-box_dom"/>
</dbReference>
<dbReference type="InterPro" id="IPR036047">
    <property type="entry name" value="F-box-like_dom_sf"/>
</dbReference>
<dbReference type="Gramene" id="TraesWEE_scaffold_091677_01G000100.1">
    <property type="protein sequence ID" value="TraesWEE_scaffold_091677_01G000100.1"/>
    <property type="gene ID" value="TraesWEE_scaffold_091677_01G000100"/>
</dbReference>
<dbReference type="EnsemblPlants" id="TraesCS3B02G549600.1">
    <property type="protein sequence ID" value="TraesCS3B02G549600.1.cds1"/>
    <property type="gene ID" value="TraesCS3B02G549600"/>
</dbReference>
<dbReference type="InterPro" id="IPR056016">
    <property type="entry name" value="DUF7595"/>
</dbReference>
<dbReference type="Pfam" id="PF24523">
    <property type="entry name" value="DUF7595"/>
    <property type="match status" value="1"/>
</dbReference>
<protein>
    <recommendedName>
        <fullName evidence="5">F-box domain-containing protein</fullName>
    </recommendedName>
</protein>
<dbReference type="Gramene" id="TraesRN3B0101373200.1">
    <property type="protein sequence ID" value="TraesRN3B0101373200.1"/>
    <property type="gene ID" value="TraesRN3B0101373200"/>
</dbReference>
<organism evidence="3">
    <name type="scientific">Triticum aestivum</name>
    <name type="common">Wheat</name>
    <dbReference type="NCBI Taxonomy" id="4565"/>
    <lineage>
        <taxon>Eukaryota</taxon>
        <taxon>Viridiplantae</taxon>
        <taxon>Streptophyta</taxon>
        <taxon>Embryophyta</taxon>
        <taxon>Tracheophyta</taxon>
        <taxon>Spermatophyta</taxon>
        <taxon>Magnoliopsida</taxon>
        <taxon>Liliopsida</taxon>
        <taxon>Poales</taxon>
        <taxon>Poaceae</taxon>
        <taxon>BOP clade</taxon>
        <taxon>Pooideae</taxon>
        <taxon>Triticodae</taxon>
        <taxon>Triticeae</taxon>
        <taxon>Triticinae</taxon>
        <taxon>Triticum</taxon>
    </lineage>
</organism>
<dbReference type="Gramene" id="TraesMAC3B03G01771500.1">
    <property type="protein sequence ID" value="TraesMAC3B03G01771500.1.CDS1"/>
    <property type="gene ID" value="TraesMAC3B03G01771500"/>
</dbReference>
<evidence type="ECO:0000313" key="4">
    <source>
        <dbReference type="Proteomes" id="UP000019116"/>
    </source>
</evidence>
<evidence type="ECO:0000259" key="2">
    <source>
        <dbReference type="Pfam" id="PF24523"/>
    </source>
</evidence>
<accession>A0A3B6FXS4</accession>
<evidence type="ECO:0000313" key="3">
    <source>
        <dbReference type="EnsemblPlants" id="TraesCS3B02G549600.1.cds1"/>
    </source>
</evidence>
<dbReference type="Gramene" id="TraesROB_scaffold_036484_01G000100.1">
    <property type="protein sequence ID" value="TraesROB_scaffold_036484_01G000100.1"/>
    <property type="gene ID" value="TraesROB_scaffold_036484_01G000100"/>
</dbReference>
<dbReference type="Gramene" id="TraesCS3B03G1367300.1">
    <property type="protein sequence ID" value="TraesCS3B03G1367300.1.CDS1"/>
    <property type="gene ID" value="TraesCS3B03G1367300"/>
</dbReference>
<dbReference type="Gramene" id="TraesPARA_EIv1.0_0913810.1">
    <property type="protein sequence ID" value="TraesPARA_EIv1.0_0913810.1.CDS1"/>
    <property type="gene ID" value="TraesPARA_EIv1.0_0913810"/>
</dbReference>
<dbReference type="Gene3D" id="1.20.1280.50">
    <property type="match status" value="1"/>
</dbReference>
<feature type="domain" description="F-box" evidence="1">
    <location>
        <begin position="10"/>
        <end position="50"/>
    </location>
</feature>
<reference evidence="3" key="2">
    <citation type="submission" date="2018-10" db="UniProtKB">
        <authorList>
            <consortium name="EnsemblPlants"/>
        </authorList>
    </citation>
    <scope>IDENTIFICATION</scope>
</reference>
<dbReference type="PANTHER" id="PTHR35828">
    <property type="entry name" value="OS08G0203800 PROTEIN-RELATED"/>
    <property type="match status" value="1"/>
</dbReference>
<dbReference type="SUPFAM" id="SSF81383">
    <property type="entry name" value="F-box domain"/>
    <property type="match status" value="1"/>
</dbReference>
<dbReference type="AlphaFoldDB" id="A0A3B6FXS4"/>
<keyword evidence="4" id="KW-1185">Reference proteome</keyword>
<evidence type="ECO:0008006" key="5">
    <source>
        <dbReference type="Google" id="ProtNLM"/>
    </source>
</evidence>
<dbReference type="PANTHER" id="PTHR35828:SF21">
    <property type="entry name" value="F-BOX DOMAIN-CONTAINING PROTEIN"/>
    <property type="match status" value="1"/>
</dbReference>